<dbReference type="Pfam" id="PF02567">
    <property type="entry name" value="PhzC-PhzF"/>
    <property type="match status" value="1"/>
</dbReference>
<dbReference type="EMBL" id="BRYB01002139">
    <property type="protein sequence ID" value="GMI40280.1"/>
    <property type="molecule type" value="Genomic_DNA"/>
</dbReference>
<sequence length="499" mass="52551">MDVGAHFGDTVLTLALRSKALGLRLRFFAFEPSEEKVEFIRQAVEDNALGDSVTVVRTAVGDSTGDVVLVENKKGSEYDGDRVFRLVGGGEESAAPMSTLDELASRFALGPVGLLHLDVEGWESRVLRGAVKLLSAGEGCTVIAETWDAREAKRRGLETAPGADIDEAVAALGGGFERQPDLVDQEVNRVYRRLPSDIPVAEVNGFTSGAGLGGNPAGVVVPQDATHVPVAARLAVAKSVGFSETVFVDAMEAAEGERELRIELNYYTPEARVEMCGHATIACLGHLREVGLLLRLLCGEVRFRIEEGDDEQVFMQQLPLVQDTPLEGEVLERLLRCLGVEEEDVDFGSFGGPVVASTGLRDVQVLLKEVGALDGLRPDMDAMSELSKELDVVGVHIGVGVEVGVGGSRYKVRNFAPLFGIDEESATGTSNCALAGVLASAGCVGWGTAVLCEQGEGMGSPSSIVVGLGRDASEGAWVGGSSRTIGRGFVEGGVLANVL</sequence>
<comment type="caution">
    <text evidence="3">The sequence shown here is derived from an EMBL/GenBank/DDBJ whole genome shotgun (WGS) entry which is preliminary data.</text>
</comment>
<keyword evidence="4" id="KW-1185">Reference proteome</keyword>
<dbReference type="Gene3D" id="3.10.310.10">
    <property type="entry name" value="Diaminopimelate Epimerase, Chain A, domain 1"/>
    <property type="match status" value="2"/>
</dbReference>
<evidence type="ECO:0000313" key="3">
    <source>
        <dbReference type="EMBL" id="GMI40280.1"/>
    </source>
</evidence>
<dbReference type="PANTHER" id="PTHR13774:SF39">
    <property type="entry name" value="BIOSYNTHESIS PROTEIN, PUTATIVE-RELATED"/>
    <property type="match status" value="1"/>
</dbReference>
<evidence type="ECO:0000259" key="2">
    <source>
        <dbReference type="Pfam" id="PF05050"/>
    </source>
</evidence>
<reference evidence="3 4" key="1">
    <citation type="journal article" date="2023" name="Commun. Biol.">
        <title>Genome analysis of Parmales, the sister group of diatoms, reveals the evolutionary specialization of diatoms from phago-mixotrophs to photoautotrophs.</title>
        <authorList>
            <person name="Ban H."/>
            <person name="Sato S."/>
            <person name="Yoshikawa S."/>
            <person name="Yamada K."/>
            <person name="Nakamura Y."/>
            <person name="Ichinomiya M."/>
            <person name="Sato N."/>
            <person name="Blanc-Mathieu R."/>
            <person name="Endo H."/>
            <person name="Kuwata A."/>
            <person name="Ogata H."/>
        </authorList>
    </citation>
    <scope>NUCLEOTIDE SEQUENCE [LARGE SCALE GENOMIC DNA]</scope>
</reference>
<gene>
    <name evidence="3" type="ORF">TeGR_g4931</name>
</gene>
<dbReference type="NCBIfam" id="TIGR01444">
    <property type="entry name" value="fkbM_fam"/>
    <property type="match status" value="1"/>
</dbReference>
<proteinExistence type="predicted"/>
<name>A0ABQ6N452_9STRA</name>
<dbReference type="InterPro" id="IPR003719">
    <property type="entry name" value="Phenazine_PhzF-like"/>
</dbReference>
<evidence type="ECO:0000313" key="4">
    <source>
        <dbReference type="Proteomes" id="UP001165060"/>
    </source>
</evidence>
<dbReference type="Proteomes" id="UP001165060">
    <property type="component" value="Unassembled WGS sequence"/>
</dbReference>
<dbReference type="Gene3D" id="3.40.50.150">
    <property type="entry name" value="Vaccinia Virus protein VP39"/>
    <property type="match status" value="1"/>
</dbReference>
<dbReference type="InterPro" id="IPR006342">
    <property type="entry name" value="FkbM_mtfrase"/>
</dbReference>
<accession>A0ABQ6N452</accession>
<dbReference type="SUPFAM" id="SSF54506">
    <property type="entry name" value="Diaminopimelate epimerase-like"/>
    <property type="match status" value="1"/>
</dbReference>
<dbReference type="Pfam" id="PF05050">
    <property type="entry name" value="Methyltransf_21"/>
    <property type="match status" value="1"/>
</dbReference>
<keyword evidence="1" id="KW-0413">Isomerase</keyword>
<dbReference type="InterPro" id="IPR029063">
    <property type="entry name" value="SAM-dependent_MTases_sf"/>
</dbReference>
<dbReference type="SUPFAM" id="SSF53335">
    <property type="entry name" value="S-adenosyl-L-methionine-dependent methyltransferases"/>
    <property type="match status" value="1"/>
</dbReference>
<dbReference type="NCBIfam" id="TIGR00654">
    <property type="entry name" value="PhzF_family"/>
    <property type="match status" value="1"/>
</dbReference>
<evidence type="ECO:0000256" key="1">
    <source>
        <dbReference type="ARBA" id="ARBA00023235"/>
    </source>
</evidence>
<protein>
    <recommendedName>
        <fullName evidence="2">Methyltransferase FkbM domain-containing protein</fullName>
    </recommendedName>
</protein>
<dbReference type="PANTHER" id="PTHR13774">
    <property type="entry name" value="PHENAZINE BIOSYNTHESIS PROTEIN"/>
    <property type="match status" value="1"/>
</dbReference>
<organism evidence="3 4">
    <name type="scientific">Tetraparma gracilis</name>
    <dbReference type="NCBI Taxonomy" id="2962635"/>
    <lineage>
        <taxon>Eukaryota</taxon>
        <taxon>Sar</taxon>
        <taxon>Stramenopiles</taxon>
        <taxon>Ochrophyta</taxon>
        <taxon>Bolidophyceae</taxon>
        <taxon>Parmales</taxon>
        <taxon>Triparmaceae</taxon>
        <taxon>Tetraparma</taxon>
    </lineage>
</organism>
<feature type="domain" description="Methyltransferase FkbM" evidence="2">
    <location>
        <begin position="2"/>
        <end position="136"/>
    </location>
</feature>